<sequence length="455" mass="51817">MATAAIQISPSHAGLIKAARKVTPESLEQCNKLLQKNHEECHMFFRDTAGHNHIVHSLLTILAMGAGPEELKARYEDGVSIQRAMPSVDFELLQKLRSKDGSEVLYNSITGHVHQYHTFLEFFKGEIKDKGWKDVIQENVLARSKLADLILARMYEGAYHPIIHLGLGVEFKQPVIIAEALAQAAAHDDARISTLFRNAEQEAEISYPSRNAKSMLELVREVRGTDAIRNAPKWTDFGNKMRDGIIGRAGEEMASLVSQFRIKNDEEDLERRTAEMISTCAYFAGAAQDKSKINRKTKIDFFYMHCVTSSIFFSVFIKQDWIKLEDRVRLVEWKARLDLAWYAVSGCAVLEDSAISGYHSPMSDGMAWDELFEKVIKEHDDGHAAKFIRALKNGEESAKQYEQGEYAEYFPMKGDMWLRLARMCQDTTESRPSDLKWVPFTGFEQPWKRPDLLAE</sequence>
<proteinExistence type="predicted"/>
<name>A0A364MYE3_STELY</name>
<keyword evidence="3" id="KW-1185">Reference proteome</keyword>
<keyword evidence="1" id="KW-0560">Oxidoreductase</keyword>
<evidence type="ECO:0000313" key="2">
    <source>
        <dbReference type="EMBL" id="RAR07150.1"/>
    </source>
</evidence>
<dbReference type="EMBL" id="QGDH01000105">
    <property type="protein sequence ID" value="RAR07150.1"/>
    <property type="molecule type" value="Genomic_DNA"/>
</dbReference>
<dbReference type="PANTHER" id="PTHR35870">
    <property type="entry name" value="PROTEIN, PUTATIVE (AFU_ORTHOLOGUE AFUA_5G03330)-RELATED"/>
    <property type="match status" value="1"/>
</dbReference>
<reference evidence="3" key="1">
    <citation type="submission" date="2018-05" db="EMBL/GenBank/DDBJ databases">
        <title>Draft genome sequence of Stemphylium lycopersici strain CIDEFI 213.</title>
        <authorList>
            <person name="Medina R."/>
            <person name="Franco M.E.E."/>
            <person name="Lucentini C.G."/>
            <person name="Saparrat M.C.N."/>
            <person name="Balatti P.A."/>
        </authorList>
    </citation>
    <scope>NUCLEOTIDE SEQUENCE [LARGE SCALE GENOMIC DNA]</scope>
    <source>
        <strain evidence="3">CIDEFI 213</strain>
    </source>
</reference>
<organism evidence="2 3">
    <name type="scientific">Stemphylium lycopersici</name>
    <name type="common">Tomato gray leaf spot disease fungus</name>
    <name type="synonym">Thyrospora lycopersici</name>
    <dbReference type="NCBI Taxonomy" id="183478"/>
    <lineage>
        <taxon>Eukaryota</taxon>
        <taxon>Fungi</taxon>
        <taxon>Dikarya</taxon>
        <taxon>Ascomycota</taxon>
        <taxon>Pezizomycotina</taxon>
        <taxon>Dothideomycetes</taxon>
        <taxon>Pleosporomycetidae</taxon>
        <taxon>Pleosporales</taxon>
        <taxon>Pleosporineae</taxon>
        <taxon>Pleosporaceae</taxon>
        <taxon>Stemphylium</taxon>
    </lineage>
</organism>
<evidence type="ECO:0000256" key="1">
    <source>
        <dbReference type="ARBA" id="ARBA00023002"/>
    </source>
</evidence>
<dbReference type="PANTHER" id="PTHR35870:SF7">
    <property type="entry name" value="BAEYER-VILLIGER OXIDASE MDPL"/>
    <property type="match status" value="1"/>
</dbReference>
<evidence type="ECO:0000313" key="3">
    <source>
        <dbReference type="Proteomes" id="UP000249619"/>
    </source>
</evidence>
<gene>
    <name evidence="2" type="ORF">DDE83_006648</name>
</gene>
<dbReference type="InterPro" id="IPR025337">
    <property type="entry name" value="Questin_oxidase-like"/>
</dbReference>
<comment type="caution">
    <text evidence="2">The sequence shown here is derived from an EMBL/GenBank/DDBJ whole genome shotgun (WGS) entry which is preliminary data.</text>
</comment>
<dbReference type="Proteomes" id="UP000249619">
    <property type="component" value="Unassembled WGS sequence"/>
</dbReference>
<dbReference type="AlphaFoldDB" id="A0A364MYE3"/>
<dbReference type="STRING" id="183478.A0A364MYE3"/>
<dbReference type="GO" id="GO:0016491">
    <property type="term" value="F:oxidoreductase activity"/>
    <property type="evidence" value="ECO:0007669"/>
    <property type="project" value="UniProtKB-KW"/>
</dbReference>
<protein>
    <submittedName>
        <fullName evidence="2">Hypa-like protein</fullName>
    </submittedName>
</protein>
<dbReference type="Pfam" id="PF14027">
    <property type="entry name" value="Questin_oxidase"/>
    <property type="match status" value="1"/>
</dbReference>
<accession>A0A364MYE3</accession>